<proteinExistence type="predicted"/>
<gene>
    <name evidence="3" type="ORF">F443_11906</name>
</gene>
<dbReference type="InterPro" id="IPR000073">
    <property type="entry name" value="AB_hydrolase_1"/>
</dbReference>
<evidence type="ECO:0000313" key="4">
    <source>
        <dbReference type="Proteomes" id="UP000018721"/>
    </source>
</evidence>
<dbReference type="eggNOG" id="KOG4178">
    <property type="taxonomic scope" value="Eukaryota"/>
</dbReference>
<evidence type="ECO:0000256" key="1">
    <source>
        <dbReference type="SAM" id="MobiDB-lite"/>
    </source>
</evidence>
<feature type="domain" description="AB hydrolase-1" evidence="2">
    <location>
        <begin position="89"/>
        <end position="338"/>
    </location>
</feature>
<name>V9EW15_PHYNI</name>
<dbReference type="InterPro" id="IPR050471">
    <property type="entry name" value="AB_hydrolase"/>
</dbReference>
<dbReference type="InterPro" id="IPR029058">
    <property type="entry name" value="AB_hydrolase_fold"/>
</dbReference>
<dbReference type="Pfam" id="PF00561">
    <property type="entry name" value="Abhydrolase_1"/>
    <property type="match status" value="1"/>
</dbReference>
<feature type="region of interest" description="Disordered" evidence="1">
    <location>
        <begin position="1"/>
        <end position="21"/>
    </location>
</feature>
<keyword evidence="4" id="KW-1185">Reference proteome</keyword>
<evidence type="ECO:0000259" key="2">
    <source>
        <dbReference type="Pfam" id="PF00561"/>
    </source>
</evidence>
<dbReference type="EMBL" id="ANIZ01002028">
    <property type="protein sequence ID" value="ETI43061.1"/>
    <property type="molecule type" value="Genomic_DNA"/>
</dbReference>
<feature type="non-terminal residue" evidence="3">
    <location>
        <position position="1"/>
    </location>
</feature>
<evidence type="ECO:0000313" key="3">
    <source>
        <dbReference type="EMBL" id="ETI43061.1"/>
    </source>
</evidence>
<dbReference type="PANTHER" id="PTHR43433:SF5">
    <property type="entry name" value="AB HYDROLASE-1 DOMAIN-CONTAINING PROTEIN"/>
    <property type="match status" value="1"/>
</dbReference>
<dbReference type="OrthoDB" id="19657at2759"/>
<dbReference type="AlphaFoldDB" id="V9EW15"/>
<sequence length="359" mass="40527">TTQSHPSSYPNAMSARRTTATSDTLDKSGFRLQRHLDVVFTAPYHFNSSHVRRVKIHTGIILEFAMHQHPLTWEHSIEDEAASEDEVRVVFIMGFLSCKEAWTPTIETMLRQWDELKTGKRLKILTFDNRGVGGSTSPIGPYTTSNMAEDILALLDHIGWEQSHVVGYSMGGMILLELALLAPERVRSLSLLCTTRGRYIPVCNGVLPMTRTLDHRDVNAETHNLLMVLYPPKFLSQSMENDPRSVYEAMFECHKYLVENRETPRVFGFMGQGSAVLSHFVSDERLHAIRDHHFPILVVGGAQDVVIPSCETQTLYNHLASDHSRMVMYEDAGHGAFFQYVDEVAEDIIKNIQAAEANV</sequence>
<dbReference type="Gene3D" id="3.40.50.1820">
    <property type="entry name" value="alpha/beta hydrolase"/>
    <property type="match status" value="1"/>
</dbReference>
<dbReference type="HOGENOM" id="CLU_020336_20_0_1"/>
<dbReference type="PRINTS" id="PR00111">
    <property type="entry name" value="ABHYDROLASE"/>
</dbReference>
<dbReference type="PANTHER" id="PTHR43433">
    <property type="entry name" value="HYDROLASE, ALPHA/BETA FOLD FAMILY PROTEIN"/>
    <property type="match status" value="1"/>
</dbReference>
<protein>
    <recommendedName>
        <fullName evidence="2">AB hydrolase-1 domain-containing protein</fullName>
    </recommendedName>
</protein>
<accession>V9EW15</accession>
<dbReference type="SUPFAM" id="SSF53474">
    <property type="entry name" value="alpha/beta-Hydrolases"/>
    <property type="match status" value="1"/>
</dbReference>
<comment type="caution">
    <text evidence="3">The sequence shown here is derived from an EMBL/GenBank/DDBJ whole genome shotgun (WGS) entry which is preliminary data.</text>
</comment>
<reference evidence="3 4" key="1">
    <citation type="submission" date="2013-11" db="EMBL/GenBank/DDBJ databases">
        <title>The Genome Sequence of Phytophthora parasitica P1569.</title>
        <authorList>
            <consortium name="The Broad Institute Genomics Platform"/>
            <person name="Russ C."/>
            <person name="Tyler B."/>
            <person name="Panabieres F."/>
            <person name="Shan W."/>
            <person name="Tripathy S."/>
            <person name="Grunwald N."/>
            <person name="Machado M."/>
            <person name="Johnson C.S."/>
            <person name="Arredondo F."/>
            <person name="Hong C."/>
            <person name="Coffey M."/>
            <person name="Young S.K."/>
            <person name="Zeng Q."/>
            <person name="Gargeya S."/>
            <person name="Fitzgerald M."/>
            <person name="Abouelleil A."/>
            <person name="Alvarado L."/>
            <person name="Chapman S.B."/>
            <person name="Gainer-Dewar J."/>
            <person name="Goldberg J."/>
            <person name="Griggs A."/>
            <person name="Gujja S."/>
            <person name="Hansen M."/>
            <person name="Howarth C."/>
            <person name="Imamovic A."/>
            <person name="Ireland A."/>
            <person name="Larimer J."/>
            <person name="McCowan C."/>
            <person name="Murphy C."/>
            <person name="Pearson M."/>
            <person name="Poon T.W."/>
            <person name="Priest M."/>
            <person name="Roberts A."/>
            <person name="Saif S."/>
            <person name="Shea T."/>
            <person name="Sykes S."/>
            <person name="Wortman J."/>
            <person name="Nusbaum C."/>
            <person name="Birren B."/>
        </authorList>
    </citation>
    <scope>NUCLEOTIDE SEQUENCE [LARGE SCALE GENOMIC DNA]</scope>
    <source>
        <strain evidence="3 4">P1569</strain>
    </source>
</reference>
<organism evidence="3 4">
    <name type="scientific">Phytophthora nicotianae P1569</name>
    <dbReference type="NCBI Taxonomy" id="1317065"/>
    <lineage>
        <taxon>Eukaryota</taxon>
        <taxon>Sar</taxon>
        <taxon>Stramenopiles</taxon>
        <taxon>Oomycota</taxon>
        <taxon>Peronosporomycetes</taxon>
        <taxon>Peronosporales</taxon>
        <taxon>Peronosporaceae</taxon>
        <taxon>Phytophthora</taxon>
    </lineage>
</organism>
<dbReference type="Proteomes" id="UP000018721">
    <property type="component" value="Unassembled WGS sequence"/>
</dbReference>